<evidence type="ECO:0000256" key="2">
    <source>
        <dbReference type="ARBA" id="ARBA00022475"/>
    </source>
</evidence>
<keyword evidence="4 6" id="KW-1133">Transmembrane helix</keyword>
<dbReference type="AlphaFoldDB" id="A0A6J1N1A9"/>
<feature type="transmembrane region" description="Helical" evidence="6">
    <location>
        <begin position="83"/>
        <end position="106"/>
    </location>
</feature>
<keyword evidence="5 6" id="KW-0472">Membrane</keyword>
<dbReference type="Pfam" id="PF08395">
    <property type="entry name" value="7tm_7"/>
    <property type="match status" value="1"/>
</dbReference>
<dbReference type="KEGG" id="bany:112047677"/>
<comment type="subcellular location">
    <subcellularLocation>
        <location evidence="1">Cell membrane</location>
        <topology evidence="1">Multi-pass membrane protein</topology>
    </subcellularLocation>
</comment>
<keyword evidence="2" id="KW-1003">Cell membrane</keyword>
<evidence type="ECO:0000256" key="5">
    <source>
        <dbReference type="ARBA" id="ARBA00023136"/>
    </source>
</evidence>
<keyword evidence="3 6" id="KW-0812">Transmembrane</keyword>
<evidence type="ECO:0000256" key="4">
    <source>
        <dbReference type="ARBA" id="ARBA00022989"/>
    </source>
</evidence>
<dbReference type="OrthoDB" id="7477935at2759"/>
<dbReference type="InterPro" id="IPR013604">
    <property type="entry name" value="7TM_chemorcpt"/>
</dbReference>
<gene>
    <name evidence="8" type="primary">LOC112047677</name>
</gene>
<reference evidence="8" key="1">
    <citation type="submission" date="2025-08" db="UniProtKB">
        <authorList>
            <consortium name="RefSeq"/>
        </authorList>
    </citation>
    <scope>IDENTIFICATION</scope>
</reference>
<dbReference type="RefSeq" id="XP_023940644.1">
    <property type="nucleotide sequence ID" value="XM_024084876.2"/>
</dbReference>
<dbReference type="Proteomes" id="UP001652582">
    <property type="component" value="Chromosome 20"/>
</dbReference>
<accession>A0A6J1N1A9</accession>
<feature type="transmembrane region" description="Helical" evidence="6">
    <location>
        <begin position="162"/>
        <end position="182"/>
    </location>
</feature>
<proteinExistence type="predicted"/>
<dbReference type="GO" id="GO:0050909">
    <property type="term" value="P:sensory perception of taste"/>
    <property type="evidence" value="ECO:0007669"/>
    <property type="project" value="InterPro"/>
</dbReference>
<evidence type="ECO:0000256" key="3">
    <source>
        <dbReference type="ARBA" id="ARBA00022692"/>
    </source>
</evidence>
<evidence type="ECO:0000313" key="7">
    <source>
        <dbReference type="Proteomes" id="UP001652582"/>
    </source>
</evidence>
<name>A0A6J1N1A9_BICAN</name>
<dbReference type="GO" id="GO:0005886">
    <property type="term" value="C:plasma membrane"/>
    <property type="evidence" value="ECO:0007669"/>
    <property type="project" value="UniProtKB-SubCell"/>
</dbReference>
<protein>
    <submittedName>
        <fullName evidence="8">Uncharacterized protein LOC112047677</fullName>
    </submittedName>
</protein>
<dbReference type="GeneID" id="112047677"/>
<evidence type="ECO:0000256" key="1">
    <source>
        <dbReference type="ARBA" id="ARBA00004651"/>
    </source>
</evidence>
<keyword evidence="7" id="KW-1185">Reference proteome</keyword>
<evidence type="ECO:0000256" key="6">
    <source>
        <dbReference type="SAM" id="Phobius"/>
    </source>
</evidence>
<evidence type="ECO:0000313" key="8">
    <source>
        <dbReference type="RefSeq" id="XP_023940644.1"/>
    </source>
</evidence>
<feature type="transmembrane region" description="Helical" evidence="6">
    <location>
        <begin position="53"/>
        <end position="71"/>
    </location>
</feature>
<organism evidence="7 8">
    <name type="scientific">Bicyclus anynana</name>
    <name type="common">Squinting bush brown butterfly</name>
    <dbReference type="NCBI Taxonomy" id="110368"/>
    <lineage>
        <taxon>Eukaryota</taxon>
        <taxon>Metazoa</taxon>
        <taxon>Ecdysozoa</taxon>
        <taxon>Arthropoda</taxon>
        <taxon>Hexapoda</taxon>
        <taxon>Insecta</taxon>
        <taxon>Pterygota</taxon>
        <taxon>Neoptera</taxon>
        <taxon>Endopterygota</taxon>
        <taxon>Lepidoptera</taxon>
        <taxon>Glossata</taxon>
        <taxon>Ditrysia</taxon>
        <taxon>Papilionoidea</taxon>
        <taxon>Nymphalidae</taxon>
        <taxon>Satyrinae</taxon>
        <taxon>Satyrini</taxon>
        <taxon>Mycalesina</taxon>
        <taxon>Bicyclus</taxon>
    </lineage>
</organism>
<sequence>MRLIRKIIELKYVAVNVIGDKRLRHKVETIKKALDAYNYLVEFIEDLEPQLELWLFFTVLIYFPKAVLFMRNAMMLIIHKELLTFRTFWVVFTLLYTILLGTWPMILFEMTKNEVDIIKDILFKQYLADNDETLRLEIQRALQHIEQRPCQYKVCRMMPMGVGVPVSFVSLCVTYVIVLVQLTPLK</sequence>